<dbReference type="InterPro" id="IPR036259">
    <property type="entry name" value="MFS_trans_sf"/>
</dbReference>
<evidence type="ECO:0000256" key="5">
    <source>
        <dbReference type="ARBA" id="ARBA00023136"/>
    </source>
</evidence>
<evidence type="ECO:0000313" key="9">
    <source>
        <dbReference type="Proteomes" id="UP000256645"/>
    </source>
</evidence>
<keyword evidence="3 6" id="KW-0812">Transmembrane</keyword>
<sequence length="514" mass="56839">MSTIDQKQAAADNTIYANKEDSSNTPSVLAGEVSSRFDAAAAYLVEHAAEYSDYTDAEARKVLWKIDLRITVLLWVATILAAVDKIVISNAALYGMKTDTGLVGQQYSWVGSIFYFGYLVAEFPANWLIQKLPVGRFLSCTVIGWAAIVLLLGAAQNAAGLMVLRFIMGALEAPLFPSCSILTVMWYTKKEQPIRVTLWYSGLSSLFTGIVSYGIGHISNAGVATWRLLFLILGAASFLWGIVLFFYLPSSPLEARFLSDRERYIAIDRIKENMTGIENREFKRYQVKEAFLDWKTWPLVIFSICINVPNGGLVTFAAQIVSGLGYGKLETTLLGMPTGVFMTVSGLMVSIPAYYLRNCRCLLAGICCLVPLVCCVLIKELPKDSSKGGLLACYYIFYFYWGPYPTVISLPMANVSGHTKKITVNALMFLAYCIGNIIAPQFFISSEAPGYKTGYNAILACISIAIVSLAVYALGLKWENKRRDRVEGTGVDMTAEISLDDLTDKEKRGFRYTY</sequence>
<dbReference type="PANTHER" id="PTHR43791:SF36">
    <property type="entry name" value="TRANSPORTER, PUTATIVE (AFU_ORTHOLOGUE AFUA_6G08340)-RELATED"/>
    <property type="match status" value="1"/>
</dbReference>
<proteinExistence type="predicted"/>
<feature type="transmembrane region" description="Helical" evidence="6">
    <location>
        <begin position="162"/>
        <end position="186"/>
    </location>
</feature>
<feature type="transmembrane region" description="Helical" evidence="6">
    <location>
        <begin position="228"/>
        <end position="248"/>
    </location>
</feature>
<gene>
    <name evidence="8" type="ORF">BP6252_05686</name>
</gene>
<evidence type="ECO:0000256" key="6">
    <source>
        <dbReference type="SAM" id="Phobius"/>
    </source>
</evidence>
<keyword evidence="5 6" id="KW-0472">Membrane</keyword>
<dbReference type="AlphaFoldDB" id="A0A3D8RUB7"/>
<name>A0A3D8RUB7_9HELO</name>
<accession>A0A3D8RUB7</accession>
<dbReference type="GO" id="GO:0016020">
    <property type="term" value="C:membrane"/>
    <property type="evidence" value="ECO:0007669"/>
    <property type="project" value="UniProtKB-SubCell"/>
</dbReference>
<feature type="transmembrane region" description="Helical" evidence="6">
    <location>
        <begin position="455"/>
        <end position="475"/>
    </location>
</feature>
<feature type="transmembrane region" description="Helical" evidence="6">
    <location>
        <begin position="70"/>
        <end position="94"/>
    </location>
</feature>
<keyword evidence="9" id="KW-1185">Reference proteome</keyword>
<feature type="transmembrane region" description="Helical" evidence="6">
    <location>
        <begin position="297"/>
        <end position="321"/>
    </location>
</feature>
<evidence type="ECO:0000256" key="1">
    <source>
        <dbReference type="ARBA" id="ARBA00004141"/>
    </source>
</evidence>
<dbReference type="Proteomes" id="UP000256645">
    <property type="component" value="Unassembled WGS sequence"/>
</dbReference>
<keyword evidence="4 6" id="KW-1133">Transmembrane helix</keyword>
<evidence type="ECO:0000259" key="7">
    <source>
        <dbReference type="PROSITE" id="PS50850"/>
    </source>
</evidence>
<organism evidence="8 9">
    <name type="scientific">Coleophoma cylindrospora</name>
    <dbReference type="NCBI Taxonomy" id="1849047"/>
    <lineage>
        <taxon>Eukaryota</taxon>
        <taxon>Fungi</taxon>
        <taxon>Dikarya</taxon>
        <taxon>Ascomycota</taxon>
        <taxon>Pezizomycotina</taxon>
        <taxon>Leotiomycetes</taxon>
        <taxon>Helotiales</taxon>
        <taxon>Dermateaceae</taxon>
        <taxon>Coleophoma</taxon>
    </lineage>
</organism>
<dbReference type="GO" id="GO:0022857">
    <property type="term" value="F:transmembrane transporter activity"/>
    <property type="evidence" value="ECO:0007669"/>
    <property type="project" value="InterPro"/>
</dbReference>
<feature type="transmembrane region" description="Helical" evidence="6">
    <location>
        <begin position="137"/>
        <end position="156"/>
    </location>
</feature>
<dbReference type="EMBL" id="PDLM01000005">
    <property type="protein sequence ID" value="RDW77633.1"/>
    <property type="molecule type" value="Genomic_DNA"/>
</dbReference>
<comment type="caution">
    <text evidence="8">The sequence shown here is derived from an EMBL/GenBank/DDBJ whole genome shotgun (WGS) entry which is preliminary data.</text>
</comment>
<evidence type="ECO:0000256" key="2">
    <source>
        <dbReference type="ARBA" id="ARBA00022448"/>
    </source>
</evidence>
<protein>
    <recommendedName>
        <fullName evidence="7">Major facilitator superfamily (MFS) profile domain-containing protein</fullName>
    </recommendedName>
</protein>
<dbReference type="InterPro" id="IPR020846">
    <property type="entry name" value="MFS_dom"/>
</dbReference>
<dbReference type="InterPro" id="IPR011701">
    <property type="entry name" value="MFS"/>
</dbReference>
<feature type="transmembrane region" description="Helical" evidence="6">
    <location>
        <begin position="198"/>
        <end position="216"/>
    </location>
</feature>
<dbReference type="Gene3D" id="1.20.1250.20">
    <property type="entry name" value="MFS general substrate transporter like domains"/>
    <property type="match status" value="2"/>
</dbReference>
<keyword evidence="2" id="KW-0813">Transport</keyword>
<reference evidence="8 9" key="1">
    <citation type="journal article" date="2018" name="IMA Fungus">
        <title>IMA Genome-F 9: Draft genome sequence of Annulohypoxylon stygium, Aspergillus mulundensis, Berkeleyomyces basicola (syn. Thielaviopsis basicola), Ceratocystis smalleyi, two Cercospora beticola strains, Coleophoma cylindrospora, Fusarium fracticaudum, Phialophora cf. hyalina, and Morchella septimelata.</title>
        <authorList>
            <person name="Wingfield B.D."/>
            <person name="Bills G.F."/>
            <person name="Dong Y."/>
            <person name="Huang W."/>
            <person name="Nel W.J."/>
            <person name="Swalarsk-Parry B.S."/>
            <person name="Vaghefi N."/>
            <person name="Wilken P.M."/>
            <person name="An Z."/>
            <person name="de Beer Z.W."/>
            <person name="De Vos L."/>
            <person name="Chen L."/>
            <person name="Duong T.A."/>
            <person name="Gao Y."/>
            <person name="Hammerbacher A."/>
            <person name="Kikkert J.R."/>
            <person name="Li Y."/>
            <person name="Li H."/>
            <person name="Li K."/>
            <person name="Li Q."/>
            <person name="Liu X."/>
            <person name="Ma X."/>
            <person name="Naidoo K."/>
            <person name="Pethybridge S.J."/>
            <person name="Sun J."/>
            <person name="Steenkamp E.T."/>
            <person name="van der Nest M.A."/>
            <person name="van Wyk S."/>
            <person name="Wingfield M.J."/>
            <person name="Xiong C."/>
            <person name="Yue Q."/>
            <person name="Zhang X."/>
        </authorList>
    </citation>
    <scope>NUCLEOTIDE SEQUENCE [LARGE SCALE GENOMIC DNA]</scope>
    <source>
        <strain evidence="8 9">BP6252</strain>
    </source>
</reference>
<evidence type="ECO:0000313" key="8">
    <source>
        <dbReference type="EMBL" id="RDW77633.1"/>
    </source>
</evidence>
<feature type="transmembrane region" description="Helical" evidence="6">
    <location>
        <begin position="422"/>
        <end position="443"/>
    </location>
</feature>
<dbReference type="Pfam" id="PF07690">
    <property type="entry name" value="MFS_1"/>
    <property type="match status" value="1"/>
</dbReference>
<feature type="transmembrane region" description="Helical" evidence="6">
    <location>
        <begin position="388"/>
        <end position="410"/>
    </location>
</feature>
<feature type="transmembrane region" description="Helical" evidence="6">
    <location>
        <begin position="106"/>
        <end position="125"/>
    </location>
</feature>
<evidence type="ECO:0000256" key="4">
    <source>
        <dbReference type="ARBA" id="ARBA00022989"/>
    </source>
</evidence>
<dbReference type="PANTHER" id="PTHR43791">
    <property type="entry name" value="PERMEASE-RELATED"/>
    <property type="match status" value="1"/>
</dbReference>
<dbReference type="PROSITE" id="PS50850">
    <property type="entry name" value="MFS"/>
    <property type="match status" value="1"/>
</dbReference>
<feature type="transmembrane region" description="Helical" evidence="6">
    <location>
        <begin position="362"/>
        <end position="382"/>
    </location>
</feature>
<feature type="domain" description="Major facilitator superfamily (MFS) profile" evidence="7">
    <location>
        <begin position="70"/>
        <end position="481"/>
    </location>
</feature>
<dbReference type="OrthoDB" id="6730379at2759"/>
<comment type="subcellular location">
    <subcellularLocation>
        <location evidence="1">Membrane</location>
        <topology evidence="1">Multi-pass membrane protein</topology>
    </subcellularLocation>
</comment>
<evidence type="ECO:0000256" key="3">
    <source>
        <dbReference type="ARBA" id="ARBA00022692"/>
    </source>
</evidence>
<feature type="transmembrane region" description="Helical" evidence="6">
    <location>
        <begin position="333"/>
        <end position="355"/>
    </location>
</feature>
<dbReference type="SUPFAM" id="SSF103473">
    <property type="entry name" value="MFS general substrate transporter"/>
    <property type="match status" value="1"/>
</dbReference>